<reference evidence="1" key="1">
    <citation type="journal article" date="2025" name="Int. J. Syst. Evol. Microbiol.">
        <title>Inconstantimicrobium mannanitabidum sp. nov., a novel member of the family Clostridiaceae isolated from anoxic soil under the treatment of reductive soil disinfestation.</title>
        <authorList>
            <person name="Ueki A."/>
            <person name="Tonouchi A."/>
            <person name="Honma S."/>
            <person name="Kaku N."/>
            <person name="Ueki K."/>
        </authorList>
    </citation>
    <scope>NUCLEOTIDE SEQUENCE</scope>
    <source>
        <strain evidence="1">TW13</strain>
    </source>
</reference>
<accession>A0ACB5RCG9</accession>
<protein>
    <submittedName>
        <fullName evidence="1">Histidinol-phosphate aminotransferase</fullName>
    </submittedName>
</protein>
<evidence type="ECO:0000313" key="1">
    <source>
        <dbReference type="EMBL" id="GKX66948.1"/>
    </source>
</evidence>
<sequence>MAEFNGYTAEMGEAKIRLNGNESFNDIYKEYLSESLENGLELNRYPEDESIELRKAYGKYVGVSEKNIIVGNGSDEMLQLIIGARIKKGKKFLTVCPDFSMYDFYVASYDGEIIKHDFYNNGEFDLEGFIEKGKSENVSLIMFSNPNNPTGGVLTEESIIRILEEFKDIDVVVDEAYVEFYGNSMIKYISKYKNLIVTRTLSKAWGLAAIRVGFLIANQEKIEELIKYKVPYNINSISQSIATSAINKPEIMEENLKIILAEREYLVKELKKIAENNQGKIKLYDTKSNFIYAQSEVKSEIIKALENFGIVIRNFNDDKFRLTVGSREDNSKIISIIERVLRGDNFAGFAGEGSCL</sequence>
<gene>
    <name evidence="1" type="primary">hisC</name>
    <name evidence="1" type="ORF">rsdtw13_22060</name>
</gene>
<comment type="caution">
    <text evidence="1">The sequence shown here is derived from an EMBL/GenBank/DDBJ whole genome shotgun (WGS) entry which is preliminary data.</text>
</comment>
<name>A0ACB5RCG9_9CLOT</name>
<dbReference type="EMBL" id="BROD01000001">
    <property type="protein sequence ID" value="GKX66948.1"/>
    <property type="molecule type" value="Genomic_DNA"/>
</dbReference>
<proteinExistence type="predicted"/>
<evidence type="ECO:0000313" key="2">
    <source>
        <dbReference type="Proteomes" id="UP001058074"/>
    </source>
</evidence>
<keyword evidence="2" id="KW-1185">Reference proteome</keyword>
<keyword evidence="1" id="KW-0032">Aminotransferase</keyword>
<keyword evidence="1" id="KW-0808">Transferase</keyword>
<organism evidence="1 2">
    <name type="scientific">Inconstantimicrobium mannanitabidum</name>
    <dbReference type="NCBI Taxonomy" id="1604901"/>
    <lineage>
        <taxon>Bacteria</taxon>
        <taxon>Bacillati</taxon>
        <taxon>Bacillota</taxon>
        <taxon>Clostridia</taxon>
        <taxon>Eubacteriales</taxon>
        <taxon>Clostridiaceae</taxon>
        <taxon>Inconstantimicrobium</taxon>
    </lineage>
</organism>
<dbReference type="Proteomes" id="UP001058074">
    <property type="component" value="Unassembled WGS sequence"/>
</dbReference>